<dbReference type="EMBL" id="OZ019909">
    <property type="protein sequence ID" value="CAK9209740.1"/>
    <property type="molecule type" value="Genomic_DNA"/>
</dbReference>
<organism evidence="3 4">
    <name type="scientific">Sphagnum troendelagicum</name>
    <dbReference type="NCBI Taxonomy" id="128251"/>
    <lineage>
        <taxon>Eukaryota</taxon>
        <taxon>Viridiplantae</taxon>
        <taxon>Streptophyta</taxon>
        <taxon>Embryophyta</taxon>
        <taxon>Bryophyta</taxon>
        <taxon>Sphagnophytina</taxon>
        <taxon>Sphagnopsida</taxon>
        <taxon>Sphagnales</taxon>
        <taxon>Sphagnaceae</taxon>
        <taxon>Sphagnum</taxon>
    </lineage>
</organism>
<feature type="compositionally biased region" description="Low complexity" evidence="2">
    <location>
        <begin position="98"/>
        <end position="113"/>
    </location>
</feature>
<evidence type="ECO:0000313" key="3">
    <source>
        <dbReference type="EMBL" id="CAK9209740.1"/>
    </source>
</evidence>
<gene>
    <name evidence="3" type="ORF">CSSPTR1EN2_LOCUS10029</name>
</gene>
<feature type="coiled-coil region" evidence="1">
    <location>
        <begin position="47"/>
        <end position="74"/>
    </location>
</feature>
<evidence type="ECO:0000256" key="1">
    <source>
        <dbReference type="SAM" id="Coils"/>
    </source>
</evidence>
<proteinExistence type="predicted"/>
<evidence type="ECO:0000256" key="2">
    <source>
        <dbReference type="SAM" id="MobiDB-lite"/>
    </source>
</evidence>
<protein>
    <submittedName>
        <fullName evidence="3">Uncharacterized protein</fullName>
    </submittedName>
</protein>
<reference evidence="3" key="1">
    <citation type="submission" date="2024-02" db="EMBL/GenBank/DDBJ databases">
        <authorList>
            <consortium name="ELIXIR-Norway"/>
            <consortium name="Elixir Norway"/>
        </authorList>
    </citation>
    <scope>NUCLEOTIDE SEQUENCE</scope>
</reference>
<evidence type="ECO:0000313" key="4">
    <source>
        <dbReference type="Proteomes" id="UP001497512"/>
    </source>
</evidence>
<name>A0ABP0U0Q0_9BRYO</name>
<dbReference type="Proteomes" id="UP001497512">
    <property type="component" value="Chromosome 17"/>
</dbReference>
<keyword evidence="4" id="KW-1185">Reference proteome</keyword>
<keyword evidence="1" id="KW-0175">Coiled coil</keyword>
<feature type="region of interest" description="Disordered" evidence="2">
    <location>
        <begin position="79"/>
        <end position="113"/>
    </location>
</feature>
<accession>A0ABP0U0Q0</accession>
<sequence length="113" mass="13318">MQSLEIVVHKQSSKQIVKYNKSHSTQQEQQQRPIAMKALQEEEITPIHQKKKTVEKVENLCAELERRVHTLLHSLLHHRSNQELMAAHQRKRKKDPSLQRSRWSAAASSLRQR</sequence>